<keyword evidence="5 6" id="KW-0472">Membrane</keyword>
<dbReference type="Pfam" id="PF04138">
    <property type="entry name" value="GtrA_DPMS_TM"/>
    <property type="match status" value="1"/>
</dbReference>
<dbReference type="AlphaFoldDB" id="A0A2H0ABD9"/>
<gene>
    <name evidence="8" type="ORF">COX18_02325</name>
</gene>
<dbReference type="GO" id="GO:0000271">
    <property type="term" value="P:polysaccharide biosynthetic process"/>
    <property type="evidence" value="ECO:0007669"/>
    <property type="project" value="InterPro"/>
</dbReference>
<feature type="transmembrane region" description="Helical" evidence="6">
    <location>
        <begin position="112"/>
        <end position="130"/>
    </location>
</feature>
<feature type="transmembrane region" description="Helical" evidence="6">
    <location>
        <begin position="87"/>
        <end position="106"/>
    </location>
</feature>
<evidence type="ECO:0000256" key="5">
    <source>
        <dbReference type="ARBA" id="ARBA00023136"/>
    </source>
</evidence>
<evidence type="ECO:0000313" key="8">
    <source>
        <dbReference type="EMBL" id="PIP41838.1"/>
    </source>
</evidence>
<evidence type="ECO:0000256" key="3">
    <source>
        <dbReference type="ARBA" id="ARBA00022692"/>
    </source>
</evidence>
<evidence type="ECO:0000256" key="6">
    <source>
        <dbReference type="SAM" id="Phobius"/>
    </source>
</evidence>
<feature type="domain" description="GtrA/DPMS transmembrane" evidence="7">
    <location>
        <begin position="25"/>
        <end position="136"/>
    </location>
</feature>
<comment type="subcellular location">
    <subcellularLocation>
        <location evidence="1">Membrane</location>
        <topology evidence="1">Multi-pass membrane protein</topology>
    </subcellularLocation>
</comment>
<accession>A0A2H0ABD9</accession>
<evidence type="ECO:0000256" key="1">
    <source>
        <dbReference type="ARBA" id="ARBA00004141"/>
    </source>
</evidence>
<sequence>MLKLGMVQNSVTNLYELWQDSQVLRFILVGVLNTAFGYGLYVLLIWIGIHYTLAVFLSTVMGVLFNYFTSSYLTFRKNISFSILPRFIFSYIFVYLINITIVKIVLCLGINAYVAGFIAIFPVVVITFYLQKKWVFQ</sequence>
<feature type="transmembrane region" description="Helical" evidence="6">
    <location>
        <begin position="23"/>
        <end position="47"/>
    </location>
</feature>
<proteinExistence type="inferred from homology"/>
<dbReference type="PANTHER" id="PTHR38459">
    <property type="entry name" value="PROPHAGE BACTOPRENOL-LINKED GLUCOSE TRANSLOCASE HOMOLOG"/>
    <property type="match status" value="1"/>
</dbReference>
<reference evidence="8 9" key="1">
    <citation type="submission" date="2017-09" db="EMBL/GenBank/DDBJ databases">
        <title>Depth-based differentiation of microbial function through sediment-hosted aquifers and enrichment of novel symbionts in the deep terrestrial subsurface.</title>
        <authorList>
            <person name="Probst A.J."/>
            <person name="Ladd B."/>
            <person name="Jarett J.K."/>
            <person name="Geller-Mcgrath D.E."/>
            <person name="Sieber C.M."/>
            <person name="Emerson J.B."/>
            <person name="Anantharaman K."/>
            <person name="Thomas B.C."/>
            <person name="Malmstrom R."/>
            <person name="Stieglmeier M."/>
            <person name="Klingl A."/>
            <person name="Woyke T."/>
            <person name="Ryan C.M."/>
            <person name="Banfield J.F."/>
        </authorList>
    </citation>
    <scope>NUCLEOTIDE SEQUENCE [LARGE SCALE GENOMIC DNA]</scope>
    <source>
        <strain evidence="8">CG23_combo_of_CG06-09_8_20_14_all_40_23</strain>
    </source>
</reference>
<feature type="transmembrane region" description="Helical" evidence="6">
    <location>
        <begin position="53"/>
        <end position="75"/>
    </location>
</feature>
<evidence type="ECO:0000313" key="9">
    <source>
        <dbReference type="Proteomes" id="UP000231067"/>
    </source>
</evidence>
<dbReference type="GO" id="GO:0005886">
    <property type="term" value="C:plasma membrane"/>
    <property type="evidence" value="ECO:0007669"/>
    <property type="project" value="TreeGrafter"/>
</dbReference>
<dbReference type="InterPro" id="IPR051401">
    <property type="entry name" value="GtrA_CellWall_Glycosyl"/>
</dbReference>
<name>A0A2H0ABD9_9BACT</name>
<dbReference type="InterPro" id="IPR007267">
    <property type="entry name" value="GtrA_DPMS_TM"/>
</dbReference>
<dbReference type="Proteomes" id="UP000231067">
    <property type="component" value="Unassembled WGS sequence"/>
</dbReference>
<evidence type="ECO:0000259" key="7">
    <source>
        <dbReference type="Pfam" id="PF04138"/>
    </source>
</evidence>
<protein>
    <submittedName>
        <fullName evidence="8">Polysaccharide biosynthesis protein GtrA</fullName>
    </submittedName>
</protein>
<keyword evidence="4 6" id="KW-1133">Transmembrane helix</keyword>
<evidence type="ECO:0000256" key="4">
    <source>
        <dbReference type="ARBA" id="ARBA00022989"/>
    </source>
</evidence>
<comment type="similarity">
    <text evidence="2">Belongs to the GtrA family.</text>
</comment>
<dbReference type="EMBL" id="PCSH01000038">
    <property type="protein sequence ID" value="PIP41838.1"/>
    <property type="molecule type" value="Genomic_DNA"/>
</dbReference>
<comment type="caution">
    <text evidence="8">The sequence shown here is derived from an EMBL/GenBank/DDBJ whole genome shotgun (WGS) entry which is preliminary data.</text>
</comment>
<evidence type="ECO:0000256" key="2">
    <source>
        <dbReference type="ARBA" id="ARBA00009399"/>
    </source>
</evidence>
<organism evidence="8 9">
    <name type="scientific">Candidatus Desantisbacteria bacterium CG23_combo_of_CG06-09_8_20_14_all_40_23</name>
    <dbReference type="NCBI Taxonomy" id="1974550"/>
    <lineage>
        <taxon>Bacteria</taxon>
        <taxon>Candidatus Desantisiibacteriota</taxon>
    </lineage>
</organism>
<keyword evidence="3 6" id="KW-0812">Transmembrane</keyword>
<dbReference type="PANTHER" id="PTHR38459:SF1">
    <property type="entry name" value="PROPHAGE BACTOPRENOL-LINKED GLUCOSE TRANSLOCASE HOMOLOG"/>
    <property type="match status" value="1"/>
</dbReference>